<evidence type="ECO:0000313" key="1">
    <source>
        <dbReference type="EMBL" id="RPB09276.1"/>
    </source>
</evidence>
<dbReference type="AlphaFoldDB" id="A0A3N4KFD7"/>
<dbReference type="EMBL" id="ML119153">
    <property type="protein sequence ID" value="RPB09276.1"/>
    <property type="molecule type" value="Genomic_DNA"/>
</dbReference>
<dbReference type="OrthoDB" id="10317406at2759"/>
<accession>A0A3N4KFD7</accession>
<gene>
    <name evidence="1" type="ORF">P167DRAFT_577389</name>
</gene>
<protein>
    <submittedName>
        <fullName evidence="1">Uncharacterized protein</fullName>
    </submittedName>
</protein>
<evidence type="ECO:0000313" key="2">
    <source>
        <dbReference type="Proteomes" id="UP000277580"/>
    </source>
</evidence>
<reference evidence="1 2" key="1">
    <citation type="journal article" date="2018" name="Nat. Ecol. Evol.">
        <title>Pezizomycetes genomes reveal the molecular basis of ectomycorrhizal truffle lifestyle.</title>
        <authorList>
            <person name="Murat C."/>
            <person name="Payen T."/>
            <person name="Noel B."/>
            <person name="Kuo A."/>
            <person name="Morin E."/>
            <person name="Chen J."/>
            <person name="Kohler A."/>
            <person name="Krizsan K."/>
            <person name="Balestrini R."/>
            <person name="Da Silva C."/>
            <person name="Montanini B."/>
            <person name="Hainaut M."/>
            <person name="Levati E."/>
            <person name="Barry K.W."/>
            <person name="Belfiori B."/>
            <person name="Cichocki N."/>
            <person name="Clum A."/>
            <person name="Dockter R.B."/>
            <person name="Fauchery L."/>
            <person name="Guy J."/>
            <person name="Iotti M."/>
            <person name="Le Tacon F."/>
            <person name="Lindquist E.A."/>
            <person name="Lipzen A."/>
            <person name="Malagnac F."/>
            <person name="Mello A."/>
            <person name="Molinier V."/>
            <person name="Miyauchi S."/>
            <person name="Poulain J."/>
            <person name="Riccioni C."/>
            <person name="Rubini A."/>
            <person name="Sitrit Y."/>
            <person name="Splivallo R."/>
            <person name="Traeger S."/>
            <person name="Wang M."/>
            <person name="Zifcakova L."/>
            <person name="Wipf D."/>
            <person name="Zambonelli A."/>
            <person name="Paolocci F."/>
            <person name="Nowrousian M."/>
            <person name="Ottonello S."/>
            <person name="Baldrian P."/>
            <person name="Spatafora J.W."/>
            <person name="Henrissat B."/>
            <person name="Nagy L.G."/>
            <person name="Aury J.M."/>
            <person name="Wincker P."/>
            <person name="Grigoriev I.V."/>
            <person name="Bonfante P."/>
            <person name="Martin F.M."/>
        </authorList>
    </citation>
    <scope>NUCLEOTIDE SEQUENCE [LARGE SCALE GENOMIC DNA]</scope>
    <source>
        <strain evidence="1 2">CCBAS932</strain>
    </source>
</reference>
<dbReference type="Proteomes" id="UP000277580">
    <property type="component" value="Unassembled WGS sequence"/>
</dbReference>
<name>A0A3N4KFD7_9PEZI</name>
<dbReference type="InParanoid" id="A0A3N4KFD7"/>
<sequence>MSSMSLTPSVKEARLIHLKVKLKTYEDQRDKQNHVIAELWSEYVKKSEEEAALRIKINSYVKDNTDEGKRLEKELERVTRVVLELGVAKSAASAEVRRLTKKIAAKKIKIAVARSRWSPAA</sequence>
<proteinExistence type="predicted"/>
<organism evidence="1 2">
    <name type="scientific">Morchella conica CCBAS932</name>
    <dbReference type="NCBI Taxonomy" id="1392247"/>
    <lineage>
        <taxon>Eukaryota</taxon>
        <taxon>Fungi</taxon>
        <taxon>Dikarya</taxon>
        <taxon>Ascomycota</taxon>
        <taxon>Pezizomycotina</taxon>
        <taxon>Pezizomycetes</taxon>
        <taxon>Pezizales</taxon>
        <taxon>Morchellaceae</taxon>
        <taxon>Morchella</taxon>
    </lineage>
</organism>
<keyword evidence="2" id="KW-1185">Reference proteome</keyword>